<dbReference type="Pfam" id="PF13857">
    <property type="entry name" value="Ank_5"/>
    <property type="match status" value="1"/>
</dbReference>
<dbReference type="SUPFAM" id="SSF48403">
    <property type="entry name" value="Ankyrin repeat"/>
    <property type="match status" value="1"/>
</dbReference>
<comment type="caution">
    <text evidence="5">The sequence shown here is derived from an EMBL/GenBank/DDBJ whole genome shotgun (WGS) entry which is preliminary data.</text>
</comment>
<dbReference type="PROSITE" id="PS50088">
    <property type="entry name" value="ANK_REPEAT"/>
    <property type="match status" value="2"/>
</dbReference>
<reference evidence="5 6" key="1">
    <citation type="submission" date="2018-06" db="EMBL/GenBank/DDBJ databases">
        <title>The Genome of Cuscuta australis (Dodder) Provides Insight into the Evolution of Plant Parasitism.</title>
        <authorList>
            <person name="Liu H."/>
        </authorList>
    </citation>
    <scope>NUCLEOTIDE SEQUENCE [LARGE SCALE GENOMIC DNA]</scope>
    <source>
        <strain evidence="6">cv. Yunnan</strain>
        <tissue evidence="5">Vines</tissue>
    </source>
</reference>
<sequence>MQTPSYLPLRWESTGDQWWFASPIDWAAANGHYDLVRQLLRLDTNLLFKLTSLRWTRRLETVWDDVGPHSDDVAKRRCHVARKLLLECETKKGHNSLLRAGYGGWLLYTAASAGDVAFVKELLARDPHLVFGEGEYGVTDILYAAARSKSSRVFRLLFDSSISLLKEENGHGSDEGLKMEMVNRAVHASARGGNVEILRELLLNCSDVLVYRDSIGSTLLHSAAGTGQVEVAKMLLATYDITNSRDHQGNTALHVAAYRGHLPIVEALISSSPSLVPLTNNHGDTFLHMAVFGFRTPSFHRLDRRMEMMERLSRGRAVESVINARNNEGKTALHVAVSENVQANVVELLMSVFSTGLNVVDDDGCTPLDLLKRRPRSLSSDTLIKRFVSAGGTSDDRNWTGVFASRVKMQGAVGSPGTSFRTRDPKIFLCTGMEKGRFGNLDLSSSGSSETSPNFARKKKLKFLMEWQRKSEKESEDSGPHESRKPRRSRWRENPGVSLRERFTRMPSPPSPSTKKKFEVQSRQGEIINDLLGNGEKTKVDVGCKSNPFNKKVMNQVFCLGAEGISVYKPGRFKPQLVQCCKQAVAT</sequence>
<dbReference type="SMART" id="SM00248">
    <property type="entry name" value="ANK"/>
    <property type="match status" value="9"/>
</dbReference>
<dbReference type="PANTHER" id="PTHR24186:SF38">
    <property type="entry name" value="ANKYRIN REPEAT FAMILY PROTEIN"/>
    <property type="match status" value="1"/>
</dbReference>
<feature type="repeat" description="ANK" evidence="3">
    <location>
        <begin position="215"/>
        <end position="247"/>
    </location>
</feature>
<organism evidence="5 6">
    <name type="scientific">Cuscuta australis</name>
    <dbReference type="NCBI Taxonomy" id="267555"/>
    <lineage>
        <taxon>Eukaryota</taxon>
        <taxon>Viridiplantae</taxon>
        <taxon>Streptophyta</taxon>
        <taxon>Embryophyta</taxon>
        <taxon>Tracheophyta</taxon>
        <taxon>Spermatophyta</taxon>
        <taxon>Magnoliopsida</taxon>
        <taxon>eudicotyledons</taxon>
        <taxon>Gunneridae</taxon>
        <taxon>Pentapetalae</taxon>
        <taxon>asterids</taxon>
        <taxon>lamiids</taxon>
        <taxon>Solanales</taxon>
        <taxon>Convolvulaceae</taxon>
        <taxon>Cuscuteae</taxon>
        <taxon>Cuscuta</taxon>
        <taxon>Cuscuta subgen. Grammica</taxon>
        <taxon>Cuscuta sect. Cleistogrammica</taxon>
    </lineage>
</organism>
<feature type="region of interest" description="Disordered" evidence="4">
    <location>
        <begin position="470"/>
        <end position="521"/>
    </location>
</feature>
<keyword evidence="6" id="KW-1185">Reference proteome</keyword>
<proteinExistence type="predicted"/>
<evidence type="ECO:0000313" key="6">
    <source>
        <dbReference type="Proteomes" id="UP000249390"/>
    </source>
</evidence>
<protein>
    <submittedName>
        <fullName evidence="5">Uncharacterized protein</fullName>
    </submittedName>
</protein>
<dbReference type="Pfam" id="PF12796">
    <property type="entry name" value="Ank_2"/>
    <property type="match status" value="2"/>
</dbReference>
<dbReference type="PANTHER" id="PTHR24186">
    <property type="entry name" value="PROTEIN PHOSPHATASE 1 REGULATORY SUBUNIT"/>
    <property type="match status" value="1"/>
</dbReference>
<dbReference type="Proteomes" id="UP000249390">
    <property type="component" value="Unassembled WGS sequence"/>
</dbReference>
<evidence type="ECO:0000256" key="1">
    <source>
        <dbReference type="ARBA" id="ARBA00022737"/>
    </source>
</evidence>
<dbReference type="PROSITE" id="PS50297">
    <property type="entry name" value="ANK_REP_REGION"/>
    <property type="match status" value="1"/>
</dbReference>
<keyword evidence="1" id="KW-0677">Repeat</keyword>
<feature type="repeat" description="ANK" evidence="3">
    <location>
        <begin position="248"/>
        <end position="280"/>
    </location>
</feature>
<dbReference type="EMBL" id="NQVE01000161">
    <property type="protein sequence ID" value="RAL42962.1"/>
    <property type="molecule type" value="Genomic_DNA"/>
</dbReference>
<dbReference type="Gene3D" id="1.25.40.20">
    <property type="entry name" value="Ankyrin repeat-containing domain"/>
    <property type="match status" value="4"/>
</dbReference>
<evidence type="ECO:0000256" key="2">
    <source>
        <dbReference type="ARBA" id="ARBA00023043"/>
    </source>
</evidence>
<gene>
    <name evidence="5" type="ORF">DM860_009744</name>
</gene>
<evidence type="ECO:0000256" key="3">
    <source>
        <dbReference type="PROSITE-ProRule" id="PRU00023"/>
    </source>
</evidence>
<evidence type="ECO:0000313" key="5">
    <source>
        <dbReference type="EMBL" id="RAL42962.1"/>
    </source>
</evidence>
<name>A0A328DAV6_9ASTE</name>
<feature type="compositionally biased region" description="Basic and acidic residues" evidence="4">
    <location>
        <begin position="470"/>
        <end position="483"/>
    </location>
</feature>
<accession>A0A328DAV6</accession>
<dbReference type="GO" id="GO:0005886">
    <property type="term" value="C:plasma membrane"/>
    <property type="evidence" value="ECO:0007669"/>
    <property type="project" value="TreeGrafter"/>
</dbReference>
<dbReference type="InterPro" id="IPR002110">
    <property type="entry name" value="Ankyrin_rpt"/>
</dbReference>
<evidence type="ECO:0000256" key="4">
    <source>
        <dbReference type="SAM" id="MobiDB-lite"/>
    </source>
</evidence>
<dbReference type="AlphaFoldDB" id="A0A328DAV6"/>
<dbReference type="InterPro" id="IPR036770">
    <property type="entry name" value="Ankyrin_rpt-contain_sf"/>
</dbReference>
<keyword evidence="2 3" id="KW-0040">ANK repeat</keyword>